<evidence type="ECO:0000256" key="2">
    <source>
        <dbReference type="ARBA" id="ARBA00022857"/>
    </source>
</evidence>
<evidence type="ECO:0000313" key="6">
    <source>
        <dbReference type="Proteomes" id="UP000228976"/>
    </source>
</evidence>
<dbReference type="GO" id="GO:0051596">
    <property type="term" value="P:methylglyoxal catabolic process"/>
    <property type="evidence" value="ECO:0007669"/>
    <property type="project" value="TreeGrafter"/>
</dbReference>
<evidence type="ECO:0000256" key="1">
    <source>
        <dbReference type="ARBA" id="ARBA00006515"/>
    </source>
</evidence>
<dbReference type="Proteomes" id="UP000228976">
    <property type="component" value="Unassembled WGS sequence"/>
</dbReference>
<dbReference type="PANTHER" id="PTHR43150:SF4">
    <property type="entry name" value="L-GLYCERALDEHYDE 3-PHOSPHATE REDUCTASE"/>
    <property type="match status" value="1"/>
</dbReference>
<feature type="domain" description="NADP-dependent oxidoreductase" evidence="4">
    <location>
        <begin position="37"/>
        <end position="337"/>
    </location>
</feature>
<dbReference type="NCBIfam" id="NF007388">
    <property type="entry name" value="PRK09912.1"/>
    <property type="match status" value="1"/>
</dbReference>
<protein>
    <submittedName>
        <fullName evidence="5">Glyceraldehyde 3-phosphate reductase</fullName>
    </submittedName>
</protein>
<keyword evidence="6" id="KW-1185">Reference proteome</keyword>
<dbReference type="SUPFAM" id="SSF51430">
    <property type="entry name" value="NAD(P)-linked oxidoreductase"/>
    <property type="match status" value="1"/>
</dbReference>
<dbReference type="Pfam" id="PF00248">
    <property type="entry name" value="Aldo_ket_red"/>
    <property type="match status" value="1"/>
</dbReference>
<dbReference type="EMBL" id="MWWU01000001">
    <property type="protein sequence ID" value="OZG56847.1"/>
    <property type="molecule type" value="Genomic_DNA"/>
</dbReference>
<comment type="caution">
    <text evidence="5">The sequence shown here is derived from an EMBL/GenBank/DDBJ whole genome shotgun (WGS) entry which is preliminary data.</text>
</comment>
<dbReference type="PANTHER" id="PTHR43150">
    <property type="entry name" value="HYPERKINETIC, ISOFORM M"/>
    <property type="match status" value="1"/>
</dbReference>
<gene>
    <name evidence="5" type="ORF">AEAE_0156</name>
</gene>
<dbReference type="InterPro" id="IPR005399">
    <property type="entry name" value="K_chnl_volt-dep_bsu_KCNAB-rel"/>
</dbReference>
<keyword evidence="3" id="KW-0560">Oxidoreductase</keyword>
<dbReference type="GO" id="GO:0016491">
    <property type="term" value="F:oxidoreductase activity"/>
    <property type="evidence" value="ECO:0007669"/>
    <property type="project" value="UniProtKB-KW"/>
</dbReference>
<sequence length="343" mass="38477">MVEMCDIDPPYTPDPHRYDGRMGYNRSGRSGLLLPQISLGLWHNFGDNGNYENMRQILRTAFDAGITLFDVANNYGPHYGAAEKNLGKLLKEDFSHHRDELIITTKAGWDMWPGPYGDLGSRKYLMASLDQSLKRLGLDYVDIFYHHRPDPDTPLEETMTALADIVRQGKALYVGISSYGSRDTVKAANMLREMHVPFVINQVSYSIFERWVERDGLLETAENNGIGITAFSPLAQGLLTNRYLNGIPADSRIGRDPRYINKSALTDERLAQIRALNGMAEQRGQTLAEMAIAWLLSHKQVTSVLVGASRPSQVLDDVKSLRNIEFSAEELAKIDEISGVQKN</sequence>
<reference evidence="5 6" key="1">
    <citation type="journal article" date="2017" name="BMC Genomics">
        <title>Comparative genomic and phylogenomic analyses of the Bifidobacteriaceae family.</title>
        <authorList>
            <person name="Lugli G.A."/>
            <person name="Milani C."/>
            <person name="Turroni F."/>
            <person name="Duranti S."/>
            <person name="Mancabelli L."/>
            <person name="Mangifesta M."/>
            <person name="Ferrario C."/>
            <person name="Modesto M."/>
            <person name="Mattarelli P."/>
            <person name="Jiri K."/>
            <person name="van Sinderen D."/>
            <person name="Ventura M."/>
        </authorList>
    </citation>
    <scope>NUCLEOTIDE SEQUENCE [LARGE SCALE GENOMIC DNA]</scope>
    <source>
        <strain evidence="5 6">LMG 21773</strain>
    </source>
</reference>
<dbReference type="AlphaFoldDB" id="A0A261FCH8"/>
<proteinExistence type="inferred from homology"/>
<dbReference type="Gene3D" id="3.20.20.100">
    <property type="entry name" value="NADP-dependent oxidoreductase domain"/>
    <property type="match status" value="1"/>
</dbReference>
<dbReference type="InterPro" id="IPR036812">
    <property type="entry name" value="NAD(P)_OxRdtase_dom_sf"/>
</dbReference>
<dbReference type="InterPro" id="IPR023210">
    <property type="entry name" value="NADP_OxRdtase_dom"/>
</dbReference>
<accession>A0A261FCH8</accession>
<keyword evidence="2" id="KW-0521">NADP</keyword>
<organism evidence="5 6">
    <name type="scientific">Aeriscardovia aeriphila</name>
    <dbReference type="NCBI Taxonomy" id="218139"/>
    <lineage>
        <taxon>Bacteria</taxon>
        <taxon>Bacillati</taxon>
        <taxon>Actinomycetota</taxon>
        <taxon>Actinomycetes</taxon>
        <taxon>Bifidobacteriales</taxon>
        <taxon>Bifidobacteriaceae</taxon>
        <taxon>Aeriscardovia</taxon>
    </lineage>
</organism>
<evidence type="ECO:0000256" key="3">
    <source>
        <dbReference type="ARBA" id="ARBA00023002"/>
    </source>
</evidence>
<comment type="similarity">
    <text evidence="1">Belongs to the shaker potassium channel beta subunit family.</text>
</comment>
<name>A0A261FCH8_9BIFI</name>
<evidence type="ECO:0000259" key="4">
    <source>
        <dbReference type="Pfam" id="PF00248"/>
    </source>
</evidence>
<evidence type="ECO:0000313" key="5">
    <source>
        <dbReference type="EMBL" id="OZG56847.1"/>
    </source>
</evidence>